<gene>
    <name evidence="5" type="primary">holA</name>
    <name evidence="5" type="ORF">H2LOC_007505</name>
</gene>
<evidence type="ECO:0000256" key="3">
    <source>
        <dbReference type="ARBA" id="ARBA00022705"/>
    </source>
</evidence>
<keyword evidence="2 5" id="KW-0548">Nucleotidyltransferase</keyword>
<dbReference type="EMBL" id="CP046052">
    <property type="protein sequence ID" value="QGM45555.1"/>
    <property type="molecule type" value="Genomic_DNA"/>
</dbReference>
<dbReference type="PANTHER" id="PTHR34388">
    <property type="entry name" value="DNA POLYMERASE III SUBUNIT DELTA"/>
    <property type="match status" value="1"/>
</dbReference>
<dbReference type="NCBIfam" id="TIGR01128">
    <property type="entry name" value="holA"/>
    <property type="match status" value="1"/>
</dbReference>
<dbReference type="Gene3D" id="3.40.50.300">
    <property type="entry name" value="P-loop containing nucleotide triphosphate hydrolases"/>
    <property type="match status" value="1"/>
</dbReference>
<name>A0A6B8KEX3_9HYPH</name>
<evidence type="ECO:0000256" key="2">
    <source>
        <dbReference type="ARBA" id="ARBA00022695"/>
    </source>
</evidence>
<evidence type="ECO:0000313" key="6">
    <source>
        <dbReference type="Proteomes" id="UP000309061"/>
    </source>
</evidence>
<dbReference type="EC" id="2.7.7.7" evidence="5"/>
<proteinExistence type="predicted"/>
<protein>
    <submittedName>
        <fullName evidence="5">DNA polymerase III subunit delta</fullName>
        <ecNumber evidence="5">2.7.7.7</ecNumber>
    </submittedName>
</protein>
<dbReference type="Proteomes" id="UP000309061">
    <property type="component" value="Chromosome"/>
</dbReference>
<dbReference type="OrthoDB" id="9804983at2"/>
<dbReference type="Gene3D" id="1.10.8.60">
    <property type="match status" value="1"/>
</dbReference>
<keyword evidence="4" id="KW-0239">DNA-directed DNA polymerase</keyword>
<dbReference type="PANTHER" id="PTHR34388:SF1">
    <property type="entry name" value="DNA POLYMERASE III SUBUNIT DELTA"/>
    <property type="match status" value="1"/>
</dbReference>
<evidence type="ECO:0000256" key="1">
    <source>
        <dbReference type="ARBA" id="ARBA00022679"/>
    </source>
</evidence>
<dbReference type="KEGG" id="mhey:H2LOC_007505"/>
<dbReference type="InterPro" id="IPR027417">
    <property type="entry name" value="P-loop_NTPase"/>
</dbReference>
<reference evidence="5 6" key="1">
    <citation type="submission" date="2019-11" db="EMBL/GenBank/DDBJ databases">
        <title>The genome sequence of Methylocystis heyeri.</title>
        <authorList>
            <person name="Oshkin I.Y."/>
            <person name="Miroshnikov K."/>
            <person name="Dedysh S.N."/>
        </authorList>
    </citation>
    <scope>NUCLEOTIDE SEQUENCE [LARGE SCALE GENOMIC DNA]</scope>
    <source>
        <strain evidence="5 6">H2</strain>
    </source>
</reference>
<evidence type="ECO:0000256" key="4">
    <source>
        <dbReference type="ARBA" id="ARBA00022932"/>
    </source>
</evidence>
<dbReference type="InterPro" id="IPR005790">
    <property type="entry name" value="DNA_polIII_delta"/>
</dbReference>
<dbReference type="AlphaFoldDB" id="A0A6B8KEX3"/>
<accession>A0A6B8KEX3</accession>
<dbReference type="GO" id="GO:0006261">
    <property type="term" value="P:DNA-templated DNA replication"/>
    <property type="evidence" value="ECO:0007669"/>
    <property type="project" value="TreeGrafter"/>
</dbReference>
<keyword evidence="1 5" id="KW-0808">Transferase</keyword>
<dbReference type="SUPFAM" id="SSF52540">
    <property type="entry name" value="P-loop containing nucleoside triphosphate hydrolases"/>
    <property type="match status" value="1"/>
</dbReference>
<dbReference type="GO" id="GO:0003677">
    <property type="term" value="F:DNA binding"/>
    <property type="evidence" value="ECO:0007669"/>
    <property type="project" value="InterPro"/>
</dbReference>
<keyword evidence="3" id="KW-0235">DNA replication</keyword>
<sequence length="333" mass="35656">MVAIRKGDAERFIEAPPAHVFLFLVHGSDAGLVRERALRLAERRVDDRRDPFQFVEMNGDAVAADPLTLLDEANTVPLFGGRRALLVETGAKAVAPAVEKLLAAPPRDCSVILTAGALRRDAPLRKLIEGAKDGAAIECSPDSDADVNALIDRTLHEAGLAISSEARALLQAALGEDRLMSRSELQKLLLYMHGRKRIEPTDILEIVAHASKSAADSVMLDAFSGRMRAAGADFDETLAQGGDPTLLISNALRYALSLHRGRIGGGLMTVKRGGFFAVPDSVIEAHLKLWPAPRLAALIETLRAAQGRARAHADMARVEAARALMTIAHGAGR</sequence>
<evidence type="ECO:0000313" key="5">
    <source>
        <dbReference type="EMBL" id="QGM45555.1"/>
    </source>
</evidence>
<organism evidence="5 6">
    <name type="scientific">Methylocystis heyeri</name>
    <dbReference type="NCBI Taxonomy" id="391905"/>
    <lineage>
        <taxon>Bacteria</taxon>
        <taxon>Pseudomonadati</taxon>
        <taxon>Pseudomonadota</taxon>
        <taxon>Alphaproteobacteria</taxon>
        <taxon>Hyphomicrobiales</taxon>
        <taxon>Methylocystaceae</taxon>
        <taxon>Methylocystis</taxon>
    </lineage>
</organism>
<dbReference type="GO" id="GO:0003887">
    <property type="term" value="F:DNA-directed DNA polymerase activity"/>
    <property type="evidence" value="ECO:0007669"/>
    <property type="project" value="UniProtKB-KW"/>
</dbReference>
<dbReference type="RefSeq" id="WP_136495832.1">
    <property type="nucleotide sequence ID" value="NZ_CP046052.1"/>
</dbReference>
<dbReference type="GO" id="GO:0009360">
    <property type="term" value="C:DNA polymerase III complex"/>
    <property type="evidence" value="ECO:0007669"/>
    <property type="project" value="TreeGrafter"/>
</dbReference>
<keyword evidence="6" id="KW-1185">Reference proteome</keyword>